<proteinExistence type="predicted"/>
<comment type="caution">
    <text evidence="1">The sequence shown here is derived from an EMBL/GenBank/DDBJ whole genome shotgun (WGS) entry which is preliminary data.</text>
</comment>
<gene>
    <name evidence="1" type="ORF">rsdtw13_17460</name>
</gene>
<reference evidence="1" key="1">
    <citation type="journal article" date="2025" name="Int. J. Syst. Evol. Microbiol.">
        <title>Inconstantimicrobium mannanitabidum sp. nov., a novel member of the family Clostridiaceae isolated from anoxic soil under the treatment of reductive soil disinfestation.</title>
        <authorList>
            <person name="Ueki A."/>
            <person name="Tonouchi A."/>
            <person name="Honma S."/>
            <person name="Kaku N."/>
            <person name="Ueki K."/>
        </authorList>
    </citation>
    <scope>NUCLEOTIDE SEQUENCE</scope>
    <source>
        <strain evidence="1">TW13</strain>
    </source>
</reference>
<keyword evidence="2" id="KW-1185">Reference proteome</keyword>
<dbReference type="Proteomes" id="UP001058074">
    <property type="component" value="Unassembled WGS sequence"/>
</dbReference>
<dbReference type="EMBL" id="BROD01000001">
    <property type="protein sequence ID" value="GKX66488.1"/>
    <property type="molecule type" value="Genomic_DNA"/>
</dbReference>
<accession>A0ACB5RBB2</accession>
<name>A0ACB5RBB2_9CLOT</name>
<protein>
    <submittedName>
        <fullName evidence="1">Membrane protein</fullName>
    </submittedName>
</protein>
<evidence type="ECO:0000313" key="1">
    <source>
        <dbReference type="EMBL" id="GKX66488.1"/>
    </source>
</evidence>
<evidence type="ECO:0000313" key="2">
    <source>
        <dbReference type="Proteomes" id="UP001058074"/>
    </source>
</evidence>
<sequence>MMSGILDNFSKFFDLHVLIATLSNPSNWMIILSLIILEGLLSSDNALVLAIMVKHLPKNQQRKALTYGIWGAYIFRFIAIGIGTYLMKIWWVKLIAAGYLIYMVWDYFRGTNKEDDDVNVAIKKGFWATVASVELMDISFSIDSVAAAFGVSSQVWVLFLGAVFGILAMRGVAKIFVTLIEKIPELETASYILIAIIGIKMLLGLINIEISNVIFFLILIAVFGVTIFIHKTKKNSSEHEYE</sequence>
<organism evidence="1 2">
    <name type="scientific">Inconstantimicrobium mannanitabidum</name>
    <dbReference type="NCBI Taxonomy" id="1604901"/>
    <lineage>
        <taxon>Bacteria</taxon>
        <taxon>Bacillati</taxon>
        <taxon>Bacillota</taxon>
        <taxon>Clostridia</taxon>
        <taxon>Eubacteriales</taxon>
        <taxon>Clostridiaceae</taxon>
        <taxon>Inconstantimicrobium</taxon>
    </lineage>
</organism>